<protein>
    <submittedName>
        <fullName evidence="1">Uncharacterized protein</fullName>
    </submittedName>
</protein>
<proteinExistence type="predicted"/>
<evidence type="ECO:0000313" key="1">
    <source>
        <dbReference type="EMBL" id="JAD77681.1"/>
    </source>
</evidence>
<sequence>MVAWQLTCHSQHRGGLSFWHIEKLKREKDTSWSLDHFLMPKHTANYYVASKLLVTTLQTVT</sequence>
<organism evidence="1">
    <name type="scientific">Arundo donax</name>
    <name type="common">Giant reed</name>
    <name type="synonym">Donax arundinaceus</name>
    <dbReference type="NCBI Taxonomy" id="35708"/>
    <lineage>
        <taxon>Eukaryota</taxon>
        <taxon>Viridiplantae</taxon>
        <taxon>Streptophyta</taxon>
        <taxon>Embryophyta</taxon>
        <taxon>Tracheophyta</taxon>
        <taxon>Spermatophyta</taxon>
        <taxon>Magnoliopsida</taxon>
        <taxon>Liliopsida</taxon>
        <taxon>Poales</taxon>
        <taxon>Poaceae</taxon>
        <taxon>PACMAD clade</taxon>
        <taxon>Arundinoideae</taxon>
        <taxon>Arundineae</taxon>
        <taxon>Arundo</taxon>
    </lineage>
</organism>
<dbReference type="EMBL" id="GBRH01220214">
    <property type="protein sequence ID" value="JAD77681.1"/>
    <property type="molecule type" value="Transcribed_RNA"/>
</dbReference>
<dbReference type="AlphaFoldDB" id="A0A0A9CQ38"/>
<name>A0A0A9CQ38_ARUDO</name>
<reference evidence="1" key="2">
    <citation type="journal article" date="2015" name="Data Brief">
        <title>Shoot transcriptome of the giant reed, Arundo donax.</title>
        <authorList>
            <person name="Barrero R.A."/>
            <person name="Guerrero F.D."/>
            <person name="Moolhuijzen P."/>
            <person name="Goolsby J.A."/>
            <person name="Tidwell J."/>
            <person name="Bellgard S.E."/>
            <person name="Bellgard M.I."/>
        </authorList>
    </citation>
    <scope>NUCLEOTIDE SEQUENCE</scope>
    <source>
        <tissue evidence="1">Shoot tissue taken approximately 20 cm above the soil surface</tissue>
    </source>
</reference>
<accession>A0A0A9CQ38</accession>
<reference evidence="1" key="1">
    <citation type="submission" date="2014-09" db="EMBL/GenBank/DDBJ databases">
        <authorList>
            <person name="Magalhaes I.L.F."/>
            <person name="Oliveira U."/>
            <person name="Santos F.R."/>
            <person name="Vidigal T.H.D.A."/>
            <person name="Brescovit A.D."/>
            <person name="Santos A.J."/>
        </authorList>
    </citation>
    <scope>NUCLEOTIDE SEQUENCE</scope>
    <source>
        <tissue evidence="1">Shoot tissue taken approximately 20 cm above the soil surface</tissue>
    </source>
</reference>